<dbReference type="Proteomes" id="UP001165960">
    <property type="component" value="Unassembled WGS sequence"/>
</dbReference>
<gene>
    <name evidence="1" type="ORF">DSO57_1021656</name>
</gene>
<organism evidence="1 2">
    <name type="scientific">Entomophthora muscae</name>
    <dbReference type="NCBI Taxonomy" id="34485"/>
    <lineage>
        <taxon>Eukaryota</taxon>
        <taxon>Fungi</taxon>
        <taxon>Fungi incertae sedis</taxon>
        <taxon>Zoopagomycota</taxon>
        <taxon>Entomophthoromycotina</taxon>
        <taxon>Entomophthoromycetes</taxon>
        <taxon>Entomophthorales</taxon>
        <taxon>Entomophthoraceae</taxon>
        <taxon>Entomophthora</taxon>
    </lineage>
</organism>
<evidence type="ECO:0000313" key="2">
    <source>
        <dbReference type="Proteomes" id="UP001165960"/>
    </source>
</evidence>
<name>A0ACC2TQJ9_9FUNG</name>
<dbReference type="EMBL" id="QTSX02002235">
    <property type="protein sequence ID" value="KAJ9076933.1"/>
    <property type="molecule type" value="Genomic_DNA"/>
</dbReference>
<comment type="caution">
    <text evidence="1">The sequence shown here is derived from an EMBL/GenBank/DDBJ whole genome shotgun (WGS) entry which is preliminary data.</text>
</comment>
<evidence type="ECO:0000313" key="1">
    <source>
        <dbReference type="EMBL" id="KAJ9076933.1"/>
    </source>
</evidence>
<proteinExistence type="predicted"/>
<reference evidence="1" key="1">
    <citation type="submission" date="2022-04" db="EMBL/GenBank/DDBJ databases">
        <title>Genome of the entomopathogenic fungus Entomophthora muscae.</title>
        <authorList>
            <person name="Elya C."/>
            <person name="Lovett B.R."/>
            <person name="Lee E."/>
            <person name="Macias A.M."/>
            <person name="Hajek A.E."/>
            <person name="De Bivort B.L."/>
            <person name="Kasson M.T."/>
            <person name="De Fine Licht H.H."/>
            <person name="Stajich J.E."/>
        </authorList>
    </citation>
    <scope>NUCLEOTIDE SEQUENCE</scope>
    <source>
        <strain evidence="1">Berkeley</strain>
    </source>
</reference>
<accession>A0ACC2TQJ9</accession>
<keyword evidence="2" id="KW-1185">Reference proteome</keyword>
<protein>
    <submittedName>
        <fullName evidence="1">Uncharacterized protein</fullName>
    </submittedName>
</protein>
<sequence>MQLILFLSIFFICVQAGALPSNGTKGVQRFSLDRRGEDAGTNDEKYKLAAIVVAETLLAIINGLLATTSVLSATETAAETLGSAMGKPAYIN</sequence>